<protein>
    <submittedName>
        <fullName evidence="1">Uncharacterized protein</fullName>
    </submittedName>
</protein>
<proteinExistence type="predicted"/>
<comment type="caution">
    <text evidence="1">The sequence shown here is derived from an EMBL/GenBank/DDBJ whole genome shotgun (WGS) entry which is preliminary data.</text>
</comment>
<dbReference type="GO" id="GO:0043240">
    <property type="term" value="C:Fanconi anaemia nuclear complex"/>
    <property type="evidence" value="ECO:0007669"/>
    <property type="project" value="InterPro"/>
</dbReference>
<evidence type="ECO:0000313" key="2">
    <source>
        <dbReference type="Proteomes" id="UP000824469"/>
    </source>
</evidence>
<dbReference type="GO" id="GO:0036297">
    <property type="term" value="P:interstrand cross-link repair"/>
    <property type="evidence" value="ECO:0007669"/>
    <property type="project" value="InterPro"/>
</dbReference>
<accession>A0AA38GW92</accession>
<feature type="non-terminal residue" evidence="1">
    <location>
        <position position="227"/>
    </location>
</feature>
<evidence type="ECO:0000313" key="1">
    <source>
        <dbReference type="EMBL" id="KAH9329576.1"/>
    </source>
</evidence>
<dbReference type="PANTHER" id="PTHR14449">
    <property type="entry name" value="FANCONI ANEMIA GROUP F PROTEIN FANCF"/>
    <property type="match status" value="1"/>
</dbReference>
<dbReference type="InterPro" id="IPR035428">
    <property type="entry name" value="FANCF"/>
</dbReference>
<keyword evidence="2" id="KW-1185">Reference proteome</keyword>
<dbReference type="PANTHER" id="PTHR14449:SF2">
    <property type="entry name" value="FANCONI ANEMIA GROUP F PROTEIN"/>
    <property type="match status" value="1"/>
</dbReference>
<organism evidence="1 2">
    <name type="scientific">Taxus chinensis</name>
    <name type="common">Chinese yew</name>
    <name type="synonym">Taxus wallichiana var. chinensis</name>
    <dbReference type="NCBI Taxonomy" id="29808"/>
    <lineage>
        <taxon>Eukaryota</taxon>
        <taxon>Viridiplantae</taxon>
        <taxon>Streptophyta</taxon>
        <taxon>Embryophyta</taxon>
        <taxon>Tracheophyta</taxon>
        <taxon>Spermatophyta</taxon>
        <taxon>Pinopsida</taxon>
        <taxon>Pinidae</taxon>
        <taxon>Conifers II</taxon>
        <taxon>Cupressales</taxon>
        <taxon>Taxaceae</taxon>
        <taxon>Taxus</taxon>
    </lineage>
</organism>
<dbReference type="Proteomes" id="UP000824469">
    <property type="component" value="Unassembled WGS sequence"/>
</dbReference>
<reference evidence="1 2" key="1">
    <citation type="journal article" date="2021" name="Nat. Plants">
        <title>The Taxus genome provides insights into paclitaxel biosynthesis.</title>
        <authorList>
            <person name="Xiong X."/>
            <person name="Gou J."/>
            <person name="Liao Q."/>
            <person name="Li Y."/>
            <person name="Zhou Q."/>
            <person name="Bi G."/>
            <person name="Li C."/>
            <person name="Du R."/>
            <person name="Wang X."/>
            <person name="Sun T."/>
            <person name="Guo L."/>
            <person name="Liang H."/>
            <person name="Lu P."/>
            <person name="Wu Y."/>
            <person name="Zhang Z."/>
            <person name="Ro D.K."/>
            <person name="Shang Y."/>
            <person name="Huang S."/>
            <person name="Yan J."/>
        </authorList>
    </citation>
    <scope>NUCLEOTIDE SEQUENCE [LARGE SCALE GENOMIC DNA]</scope>
    <source>
        <strain evidence="1">Ta-2019</strain>
    </source>
</reference>
<name>A0AA38GW92_TAXCH</name>
<gene>
    <name evidence="1" type="ORF">KI387_001684</name>
</gene>
<feature type="non-terminal residue" evidence="1">
    <location>
        <position position="1"/>
    </location>
</feature>
<dbReference type="EMBL" id="JAHRHJ020000001">
    <property type="protein sequence ID" value="KAH9329576.1"/>
    <property type="molecule type" value="Genomic_DNA"/>
</dbReference>
<sequence>FIIEHANTKHNNVTTKQIFKQRQSVITHADTISFKHAIFKFILKGRFENCAWDIELWGKWKDISLSYLLDKRTLSMVSGASLIFNTSKAQWSHVLESLKGPTDNLDDHNILEIVELCLLGLSSEKWIHLIRIFTSATYQVISLSKIWYHLHNIHRENGLDRHAEEEDIHLKGREIDKYLLQLLTNKIQLLWKMPPVLVACGLHVRSALFSLYMDEIQKQIRSDNATI</sequence>
<dbReference type="AlphaFoldDB" id="A0AA38GW92"/>